<dbReference type="OrthoDB" id="8117292at2"/>
<protein>
    <recommendedName>
        <fullName evidence="2">Activator of Hsp90 ATPase homologue 1/2-like C-terminal domain-containing protein</fullName>
    </recommendedName>
</protein>
<dbReference type="EMBL" id="QEOP01000003">
    <property type="protein sequence ID" value="PVZ93558.1"/>
    <property type="molecule type" value="Genomic_DNA"/>
</dbReference>
<dbReference type="Proteomes" id="UP000244893">
    <property type="component" value="Unassembled WGS sequence"/>
</dbReference>
<reference evidence="3 4" key="1">
    <citation type="submission" date="2018-05" db="EMBL/GenBank/DDBJ databases">
        <title>Amnibacterium sp. M8JJ-5, whole genome shotgun sequence.</title>
        <authorList>
            <person name="Tuo L."/>
        </authorList>
    </citation>
    <scope>NUCLEOTIDE SEQUENCE [LARGE SCALE GENOMIC DNA]</scope>
    <source>
        <strain evidence="3 4">M8JJ-5</strain>
    </source>
</reference>
<comment type="caution">
    <text evidence="3">The sequence shown here is derived from an EMBL/GenBank/DDBJ whole genome shotgun (WGS) entry which is preliminary data.</text>
</comment>
<dbReference type="AlphaFoldDB" id="A0A2V1HM04"/>
<proteinExistence type="inferred from homology"/>
<sequence>MTSSGDAAPAEARGADADGVIERDGDRWSVRFVRFLDTDIDTAWRLMSEPEQLARWFEPALLDRDGGYHFDGDEGLHSFGKILYCAPPTSYSVTWTAPGDEDSPSTSITVTVAERDGGGVELTLEHRGLGAVDVADYGAGWHAYLDRLVTSGSVLAPLESDWSDRFADRRPRYLRMVDPTG</sequence>
<evidence type="ECO:0000256" key="1">
    <source>
        <dbReference type="ARBA" id="ARBA00006817"/>
    </source>
</evidence>
<evidence type="ECO:0000313" key="3">
    <source>
        <dbReference type="EMBL" id="PVZ93558.1"/>
    </source>
</evidence>
<accession>A0A2V1HM04</accession>
<comment type="similarity">
    <text evidence="1">Belongs to the AHA1 family.</text>
</comment>
<dbReference type="InterPro" id="IPR023393">
    <property type="entry name" value="START-like_dom_sf"/>
</dbReference>
<organism evidence="3 4">
    <name type="scientific">Amnibacterium flavum</name>
    <dbReference type="NCBI Taxonomy" id="2173173"/>
    <lineage>
        <taxon>Bacteria</taxon>
        <taxon>Bacillati</taxon>
        <taxon>Actinomycetota</taxon>
        <taxon>Actinomycetes</taxon>
        <taxon>Micrococcales</taxon>
        <taxon>Microbacteriaceae</taxon>
        <taxon>Amnibacterium</taxon>
    </lineage>
</organism>
<feature type="domain" description="Activator of Hsp90 ATPase homologue 1/2-like C-terminal" evidence="2">
    <location>
        <begin position="38"/>
        <end position="149"/>
    </location>
</feature>
<dbReference type="SUPFAM" id="SSF55961">
    <property type="entry name" value="Bet v1-like"/>
    <property type="match status" value="1"/>
</dbReference>
<gene>
    <name evidence="3" type="ORF">DDQ50_14680</name>
</gene>
<evidence type="ECO:0000259" key="2">
    <source>
        <dbReference type="Pfam" id="PF08327"/>
    </source>
</evidence>
<dbReference type="InterPro" id="IPR013538">
    <property type="entry name" value="ASHA1/2-like_C"/>
</dbReference>
<name>A0A2V1HM04_9MICO</name>
<dbReference type="Gene3D" id="3.30.530.20">
    <property type="match status" value="1"/>
</dbReference>
<dbReference type="Pfam" id="PF08327">
    <property type="entry name" value="AHSA1"/>
    <property type="match status" value="1"/>
</dbReference>
<dbReference type="RefSeq" id="WP_116757543.1">
    <property type="nucleotide sequence ID" value="NZ_JBHUEX010000001.1"/>
</dbReference>
<keyword evidence="4" id="KW-1185">Reference proteome</keyword>
<evidence type="ECO:0000313" key="4">
    <source>
        <dbReference type="Proteomes" id="UP000244893"/>
    </source>
</evidence>